<evidence type="ECO:0000313" key="2">
    <source>
        <dbReference type="Proteomes" id="UP000789366"/>
    </source>
</evidence>
<accession>A0ACA9RMC9</accession>
<gene>
    <name evidence="1" type="ORF">SPELUC_LOCUS17912</name>
</gene>
<keyword evidence="2" id="KW-1185">Reference proteome</keyword>
<reference evidence="1" key="1">
    <citation type="submission" date="2021-06" db="EMBL/GenBank/DDBJ databases">
        <authorList>
            <person name="Kallberg Y."/>
            <person name="Tangrot J."/>
            <person name="Rosling A."/>
        </authorList>
    </citation>
    <scope>NUCLEOTIDE SEQUENCE</scope>
    <source>
        <strain evidence="1">28 12/20/2015</strain>
    </source>
</reference>
<proteinExistence type="predicted"/>
<feature type="non-terminal residue" evidence="1">
    <location>
        <position position="1"/>
    </location>
</feature>
<comment type="caution">
    <text evidence="1">The sequence shown here is derived from an EMBL/GenBank/DDBJ whole genome shotgun (WGS) entry which is preliminary data.</text>
</comment>
<name>A0ACA9RMC9_9GLOM</name>
<protein>
    <submittedName>
        <fullName evidence="1">8752_t:CDS:1</fullName>
    </submittedName>
</protein>
<dbReference type="EMBL" id="CAJVPW010078017">
    <property type="protein sequence ID" value="CAG8799279.1"/>
    <property type="molecule type" value="Genomic_DNA"/>
</dbReference>
<dbReference type="Proteomes" id="UP000789366">
    <property type="component" value="Unassembled WGS sequence"/>
</dbReference>
<organism evidence="1 2">
    <name type="scientific">Cetraspora pellucida</name>
    <dbReference type="NCBI Taxonomy" id="1433469"/>
    <lineage>
        <taxon>Eukaryota</taxon>
        <taxon>Fungi</taxon>
        <taxon>Fungi incertae sedis</taxon>
        <taxon>Mucoromycota</taxon>
        <taxon>Glomeromycotina</taxon>
        <taxon>Glomeromycetes</taxon>
        <taxon>Diversisporales</taxon>
        <taxon>Gigasporaceae</taxon>
        <taxon>Cetraspora</taxon>
    </lineage>
</organism>
<evidence type="ECO:0000313" key="1">
    <source>
        <dbReference type="EMBL" id="CAG8799279.1"/>
    </source>
</evidence>
<sequence>IRIYADMKYTQQELKNAYQIVSQDLVRNLTKIKDGEGILLNNLGTFIKTRQKIKD</sequence>